<sequence length="666" mass="73409">MLTSAAVSSNDVSNALRASPHRSRALFATTTMLSNTWRSSLAAAARPRAGRPFPRPHRLYSTEVPRSKFQRAKTFVKYTAYLGLSSVVGVAVVGAGILAHDAFTYNDKHVDRVPVNPLALNPERGGPKNLPIARVLIDDEEDEEAKLLAVKPRLVIVGGGWGAMGVLSNLHPGDYHVTMISTDTFTTFTPLLPSAAVGTVSVRSLIEPIRKLLARLRGHFLHGKAIDLVMTDKLVEVEVPAADGTKSNIYIPYDKLVIAVGSSTSSHGVPGLENCFFLKTIGDAQAMRRRILDNFEMASLPTTSAEDRKRLLSFVVCGGGPTGVEAAAEIYDFCQEDIINYFPKICREEASIHVIQSRDHILNTYSEEISKFAEDKFSRDDIDLVTSARVAGVTPNSVIYTTKNADGTTEQHSIPTNFVLWSTGIAMNPFTKRVCQLLPNQSHKKAIEVDGHLRVNGTPLGDVYAIGDCATIETSLLNHFTQLVEEADTNKDGKIQFEEWEYMAKRIKDRLPMAEDHLAQVKELFQLYDSDANNTLSLNELLLLLVDVGNHMTSLPATAQVASQQGKYLGSKLHKIARPSNGDLDISKIKDEEVTKPFKYTHLGSLAYIGNAAVFDFGKFSFTGGLVAMYAWRSIYWSEQVSARTRALLMIDWIIRGIWGRDISRI</sequence>
<dbReference type="InterPro" id="IPR045024">
    <property type="entry name" value="NDH-2"/>
</dbReference>
<dbReference type="Pfam" id="PF07992">
    <property type="entry name" value="Pyr_redox_2"/>
    <property type="match status" value="1"/>
</dbReference>
<gene>
    <name evidence="11" type="ORF">D9619_005422</name>
</gene>
<keyword evidence="9" id="KW-1133">Transmembrane helix</keyword>
<name>A0A8H5FBL6_9AGAR</name>
<dbReference type="Pfam" id="PF22366">
    <property type="entry name" value="NDH2_C"/>
    <property type="match status" value="1"/>
</dbReference>
<organism evidence="11 12">
    <name type="scientific">Psilocybe cf. subviscida</name>
    <dbReference type="NCBI Taxonomy" id="2480587"/>
    <lineage>
        <taxon>Eukaryota</taxon>
        <taxon>Fungi</taxon>
        <taxon>Dikarya</taxon>
        <taxon>Basidiomycota</taxon>
        <taxon>Agaricomycotina</taxon>
        <taxon>Agaricomycetes</taxon>
        <taxon>Agaricomycetidae</taxon>
        <taxon>Agaricales</taxon>
        <taxon>Agaricineae</taxon>
        <taxon>Strophariaceae</taxon>
        <taxon>Psilocybe</taxon>
    </lineage>
</organism>
<evidence type="ECO:0000256" key="8">
    <source>
        <dbReference type="ARBA" id="ARBA00023027"/>
    </source>
</evidence>
<evidence type="ECO:0000313" key="12">
    <source>
        <dbReference type="Proteomes" id="UP000567179"/>
    </source>
</evidence>
<proteinExistence type="inferred from homology"/>
<evidence type="ECO:0000259" key="10">
    <source>
        <dbReference type="PROSITE" id="PS50222"/>
    </source>
</evidence>
<dbReference type="SUPFAM" id="SSF51905">
    <property type="entry name" value="FAD/NAD(P)-binding domain"/>
    <property type="match status" value="2"/>
</dbReference>
<evidence type="ECO:0000256" key="3">
    <source>
        <dbReference type="ARBA" id="ARBA00022630"/>
    </source>
</evidence>
<keyword evidence="6" id="KW-0809">Transit peptide</keyword>
<evidence type="ECO:0000313" key="11">
    <source>
        <dbReference type="EMBL" id="KAF5330448.1"/>
    </source>
</evidence>
<accession>A0A8H5FBL6</accession>
<evidence type="ECO:0000256" key="1">
    <source>
        <dbReference type="ARBA" id="ARBA00004137"/>
    </source>
</evidence>
<evidence type="ECO:0000256" key="7">
    <source>
        <dbReference type="ARBA" id="ARBA00023002"/>
    </source>
</evidence>
<keyword evidence="12" id="KW-1185">Reference proteome</keyword>
<keyword evidence="8" id="KW-0520">NAD</keyword>
<keyword evidence="7" id="KW-0560">Oxidoreductase</keyword>
<evidence type="ECO:0000256" key="5">
    <source>
        <dbReference type="ARBA" id="ARBA00022837"/>
    </source>
</evidence>
<dbReference type="InterPro" id="IPR023753">
    <property type="entry name" value="FAD/NAD-binding_dom"/>
</dbReference>
<dbReference type="PANTHER" id="PTHR43706">
    <property type="entry name" value="NADH DEHYDROGENASE"/>
    <property type="match status" value="1"/>
</dbReference>
<dbReference type="Pfam" id="PF13202">
    <property type="entry name" value="EF-hand_5"/>
    <property type="match status" value="1"/>
</dbReference>
<dbReference type="Proteomes" id="UP000567179">
    <property type="component" value="Unassembled WGS sequence"/>
</dbReference>
<dbReference type="GO" id="GO:0005743">
    <property type="term" value="C:mitochondrial inner membrane"/>
    <property type="evidence" value="ECO:0007669"/>
    <property type="project" value="UniProtKB-SubCell"/>
</dbReference>
<comment type="caution">
    <text evidence="11">The sequence shown here is derived from an EMBL/GenBank/DDBJ whole genome shotgun (WGS) entry which is preliminary data.</text>
</comment>
<dbReference type="InterPro" id="IPR002048">
    <property type="entry name" value="EF_hand_dom"/>
</dbReference>
<evidence type="ECO:0000256" key="6">
    <source>
        <dbReference type="ARBA" id="ARBA00022946"/>
    </source>
</evidence>
<dbReference type="SUPFAM" id="SSF47473">
    <property type="entry name" value="EF-hand"/>
    <property type="match status" value="1"/>
</dbReference>
<dbReference type="PANTHER" id="PTHR43706:SF50">
    <property type="entry name" value="NADH DEHYDROGENASE (UBIQUINONE)-RELATED"/>
    <property type="match status" value="1"/>
</dbReference>
<dbReference type="InterPro" id="IPR018247">
    <property type="entry name" value="EF_Hand_1_Ca_BS"/>
</dbReference>
<keyword evidence="9" id="KW-0812">Transmembrane</keyword>
<dbReference type="InterPro" id="IPR054585">
    <property type="entry name" value="NDH2-like_C"/>
</dbReference>
<keyword evidence="5" id="KW-0106">Calcium</keyword>
<evidence type="ECO:0000256" key="4">
    <source>
        <dbReference type="ARBA" id="ARBA00022827"/>
    </source>
</evidence>
<feature type="domain" description="EF-hand" evidence="10">
    <location>
        <begin position="516"/>
        <end position="551"/>
    </location>
</feature>
<keyword evidence="4" id="KW-0274">FAD</keyword>
<comment type="similarity">
    <text evidence="2">Belongs to the NADH dehydrogenase family.</text>
</comment>
<dbReference type="PROSITE" id="PS00018">
    <property type="entry name" value="EF_HAND_1"/>
    <property type="match status" value="2"/>
</dbReference>
<keyword evidence="3" id="KW-0285">Flavoprotein</keyword>
<evidence type="ECO:0000256" key="2">
    <source>
        <dbReference type="ARBA" id="ARBA00005272"/>
    </source>
</evidence>
<dbReference type="SMART" id="SM00054">
    <property type="entry name" value="EFh"/>
    <property type="match status" value="2"/>
</dbReference>
<dbReference type="InterPro" id="IPR011992">
    <property type="entry name" value="EF-hand-dom_pair"/>
</dbReference>
<dbReference type="GO" id="GO:0005509">
    <property type="term" value="F:calcium ion binding"/>
    <property type="evidence" value="ECO:0007669"/>
    <property type="project" value="InterPro"/>
</dbReference>
<dbReference type="PROSITE" id="PS50222">
    <property type="entry name" value="EF_HAND_2"/>
    <property type="match status" value="2"/>
</dbReference>
<dbReference type="AlphaFoldDB" id="A0A8H5FBL6"/>
<dbReference type="EMBL" id="JAACJJ010000001">
    <property type="protein sequence ID" value="KAF5330448.1"/>
    <property type="molecule type" value="Genomic_DNA"/>
</dbReference>
<dbReference type="PRINTS" id="PR00368">
    <property type="entry name" value="FADPNR"/>
</dbReference>
<dbReference type="OrthoDB" id="5376590at2759"/>
<dbReference type="GO" id="GO:0003954">
    <property type="term" value="F:NADH dehydrogenase activity"/>
    <property type="evidence" value="ECO:0007669"/>
    <property type="project" value="InterPro"/>
</dbReference>
<dbReference type="InterPro" id="IPR036188">
    <property type="entry name" value="FAD/NAD-bd_sf"/>
</dbReference>
<comment type="subcellular location">
    <subcellularLocation>
        <location evidence="1">Mitochondrion inner membrane</location>
        <topology evidence="1">Peripheral membrane protein</topology>
        <orientation evidence="1">Intermembrane side</orientation>
    </subcellularLocation>
</comment>
<protein>
    <recommendedName>
        <fullName evidence="10">EF-hand domain-containing protein</fullName>
    </recommendedName>
</protein>
<keyword evidence="9" id="KW-0472">Membrane</keyword>
<reference evidence="11 12" key="1">
    <citation type="journal article" date="2020" name="ISME J.">
        <title>Uncovering the hidden diversity of litter-decomposition mechanisms in mushroom-forming fungi.</title>
        <authorList>
            <person name="Floudas D."/>
            <person name="Bentzer J."/>
            <person name="Ahren D."/>
            <person name="Johansson T."/>
            <person name="Persson P."/>
            <person name="Tunlid A."/>
        </authorList>
    </citation>
    <scope>NUCLEOTIDE SEQUENCE [LARGE SCALE GENOMIC DNA]</scope>
    <source>
        <strain evidence="11 12">CBS 101986</strain>
    </source>
</reference>
<feature type="transmembrane region" description="Helical" evidence="9">
    <location>
        <begin position="78"/>
        <end position="99"/>
    </location>
</feature>
<feature type="domain" description="EF-hand" evidence="10">
    <location>
        <begin position="475"/>
        <end position="510"/>
    </location>
</feature>
<evidence type="ECO:0000256" key="9">
    <source>
        <dbReference type="SAM" id="Phobius"/>
    </source>
</evidence>
<dbReference type="Gene3D" id="3.50.50.100">
    <property type="match status" value="2"/>
</dbReference>